<evidence type="ECO:0000313" key="1">
    <source>
        <dbReference type="EMBL" id="VWC53286.1"/>
    </source>
</evidence>
<name>A0ABY6XS16_9BURK</name>
<proteinExistence type="predicted"/>
<organism evidence="1 2">
    <name type="scientific">Burkholderia aenigmatica</name>
    <dbReference type="NCBI Taxonomy" id="2015348"/>
    <lineage>
        <taxon>Bacteria</taxon>
        <taxon>Pseudomonadati</taxon>
        <taxon>Pseudomonadota</taxon>
        <taxon>Betaproteobacteria</taxon>
        <taxon>Burkholderiales</taxon>
        <taxon>Burkholderiaceae</taxon>
        <taxon>Burkholderia</taxon>
        <taxon>Burkholderia cepacia complex</taxon>
    </lineage>
</organism>
<accession>A0ABY6XS16</accession>
<evidence type="ECO:0000313" key="2">
    <source>
        <dbReference type="Proteomes" id="UP000494120"/>
    </source>
</evidence>
<dbReference type="Proteomes" id="UP000494120">
    <property type="component" value="Unassembled WGS sequence"/>
</dbReference>
<keyword evidence="2" id="KW-1185">Reference proteome</keyword>
<dbReference type="EMBL" id="CABVQG010000003">
    <property type="protein sequence ID" value="VWC53286.1"/>
    <property type="molecule type" value="Genomic_DNA"/>
</dbReference>
<gene>
    <name evidence="1" type="ORF">BLA17378_01177</name>
</gene>
<sequence length="39" mass="4660">MERYLIEPRRGRDQSSYDEASEVSYCAEGDSPRYFVRQL</sequence>
<reference evidence="1 2" key="1">
    <citation type="submission" date="2019-09" db="EMBL/GenBank/DDBJ databases">
        <authorList>
            <person name="Depoorter E."/>
        </authorList>
    </citation>
    <scope>NUCLEOTIDE SEQUENCE [LARGE SCALE GENOMIC DNA]</scope>
    <source>
        <strain evidence="1 2">R-17378</strain>
    </source>
</reference>
<protein>
    <submittedName>
        <fullName evidence="1">Uncharacterized protein</fullName>
    </submittedName>
</protein>
<comment type="caution">
    <text evidence="1">The sequence shown here is derived from an EMBL/GenBank/DDBJ whole genome shotgun (WGS) entry which is preliminary data.</text>
</comment>